<dbReference type="AlphaFoldDB" id="A0AAX6IB34"/>
<evidence type="ECO:0000313" key="2">
    <source>
        <dbReference type="Proteomes" id="UP001140949"/>
    </source>
</evidence>
<proteinExistence type="predicted"/>
<evidence type="ECO:0000313" key="1">
    <source>
        <dbReference type="EMBL" id="KAJ6850462.1"/>
    </source>
</evidence>
<dbReference type="EMBL" id="JANAVB010002934">
    <property type="protein sequence ID" value="KAJ6850462.1"/>
    <property type="molecule type" value="Genomic_DNA"/>
</dbReference>
<accession>A0AAX6IB34</accession>
<organism evidence="1 2">
    <name type="scientific">Iris pallida</name>
    <name type="common">Sweet iris</name>
    <dbReference type="NCBI Taxonomy" id="29817"/>
    <lineage>
        <taxon>Eukaryota</taxon>
        <taxon>Viridiplantae</taxon>
        <taxon>Streptophyta</taxon>
        <taxon>Embryophyta</taxon>
        <taxon>Tracheophyta</taxon>
        <taxon>Spermatophyta</taxon>
        <taxon>Magnoliopsida</taxon>
        <taxon>Liliopsida</taxon>
        <taxon>Asparagales</taxon>
        <taxon>Iridaceae</taxon>
        <taxon>Iridoideae</taxon>
        <taxon>Irideae</taxon>
        <taxon>Iris</taxon>
    </lineage>
</organism>
<gene>
    <name evidence="1" type="ORF">M6B38_264430</name>
</gene>
<protein>
    <submittedName>
        <fullName evidence="1">Uncharacterized protein</fullName>
    </submittedName>
</protein>
<sequence>MKSYKECKIIERVRTLKERELQDDVKSEFRTQDYVWLYEFDARCMVEWT</sequence>
<reference evidence="1" key="2">
    <citation type="submission" date="2023-04" db="EMBL/GenBank/DDBJ databases">
        <authorList>
            <person name="Bruccoleri R.E."/>
            <person name="Oakeley E.J."/>
            <person name="Faust A.-M."/>
            <person name="Dessus-Babus S."/>
            <person name="Altorfer M."/>
            <person name="Burckhardt D."/>
            <person name="Oertli M."/>
            <person name="Naumann U."/>
            <person name="Petersen F."/>
            <person name="Wong J."/>
        </authorList>
    </citation>
    <scope>NUCLEOTIDE SEQUENCE</scope>
    <source>
        <strain evidence="1">GSM-AAB239-AS_SAM_17_03QT</strain>
        <tissue evidence="1">Leaf</tissue>
    </source>
</reference>
<comment type="caution">
    <text evidence="1">The sequence shown here is derived from an EMBL/GenBank/DDBJ whole genome shotgun (WGS) entry which is preliminary data.</text>
</comment>
<name>A0AAX6IB34_IRIPA</name>
<keyword evidence="2" id="KW-1185">Reference proteome</keyword>
<reference evidence="1" key="1">
    <citation type="journal article" date="2023" name="GigaByte">
        <title>Genome assembly of the bearded iris, Iris pallida Lam.</title>
        <authorList>
            <person name="Bruccoleri R.E."/>
            <person name="Oakeley E.J."/>
            <person name="Faust A.M.E."/>
            <person name="Altorfer M."/>
            <person name="Dessus-Babus S."/>
            <person name="Burckhardt D."/>
            <person name="Oertli M."/>
            <person name="Naumann U."/>
            <person name="Petersen F."/>
            <person name="Wong J."/>
        </authorList>
    </citation>
    <scope>NUCLEOTIDE SEQUENCE</scope>
    <source>
        <strain evidence="1">GSM-AAB239-AS_SAM_17_03QT</strain>
    </source>
</reference>
<dbReference type="Proteomes" id="UP001140949">
    <property type="component" value="Unassembled WGS sequence"/>
</dbReference>